<organism evidence="2 3">
    <name type="scientific">Prorocentrum cordatum</name>
    <dbReference type="NCBI Taxonomy" id="2364126"/>
    <lineage>
        <taxon>Eukaryota</taxon>
        <taxon>Sar</taxon>
        <taxon>Alveolata</taxon>
        <taxon>Dinophyceae</taxon>
        <taxon>Prorocentrales</taxon>
        <taxon>Prorocentraceae</taxon>
        <taxon>Prorocentrum</taxon>
    </lineage>
</organism>
<accession>A0ABN9V867</accession>
<feature type="region of interest" description="Disordered" evidence="1">
    <location>
        <begin position="90"/>
        <end position="123"/>
    </location>
</feature>
<evidence type="ECO:0000313" key="2">
    <source>
        <dbReference type="EMBL" id="CAK0869136.1"/>
    </source>
</evidence>
<protein>
    <submittedName>
        <fullName evidence="2">Uncharacterized protein</fullName>
    </submittedName>
</protein>
<evidence type="ECO:0000256" key="1">
    <source>
        <dbReference type="SAM" id="MobiDB-lite"/>
    </source>
</evidence>
<feature type="compositionally biased region" description="Basic and acidic residues" evidence="1">
    <location>
        <begin position="90"/>
        <end position="110"/>
    </location>
</feature>
<dbReference type="EMBL" id="CAUYUJ010016822">
    <property type="protein sequence ID" value="CAK0869136.1"/>
    <property type="molecule type" value="Genomic_DNA"/>
</dbReference>
<keyword evidence="3" id="KW-1185">Reference proteome</keyword>
<name>A0ABN9V867_9DINO</name>
<dbReference type="Proteomes" id="UP001189429">
    <property type="component" value="Unassembled WGS sequence"/>
</dbReference>
<proteinExistence type="predicted"/>
<comment type="caution">
    <text evidence="2">The sequence shown here is derived from an EMBL/GenBank/DDBJ whole genome shotgun (WGS) entry which is preliminary data.</text>
</comment>
<sequence length="147" mass="16138">MSRYRDIESPPSPALRYQDIEISRYRVHALPCPPISRYLDLERSSAGEKQFVIADEKNVIEQEGSEGKLDVCGEVLADLGVQPALEEVLHGAAEDSGQDDRERGDGHERAGSSSDGVTTADGDIPDFFGGLEKLVEMFVLDDMVLQD</sequence>
<gene>
    <name evidence="2" type="ORF">PCOR1329_LOCUS55596</name>
</gene>
<reference evidence="2" key="1">
    <citation type="submission" date="2023-10" db="EMBL/GenBank/DDBJ databases">
        <authorList>
            <person name="Chen Y."/>
            <person name="Shah S."/>
            <person name="Dougan E. K."/>
            <person name="Thang M."/>
            <person name="Chan C."/>
        </authorList>
    </citation>
    <scope>NUCLEOTIDE SEQUENCE [LARGE SCALE GENOMIC DNA]</scope>
</reference>
<evidence type="ECO:0000313" key="3">
    <source>
        <dbReference type="Proteomes" id="UP001189429"/>
    </source>
</evidence>